<dbReference type="PANTHER" id="PTHR21707:SF42">
    <property type="entry name" value="FLAGELLUM-ASSOCIATED COILED-COIL DOMAIN-CONTAINING PROTEIN 1"/>
    <property type="match status" value="1"/>
</dbReference>
<name>A0AAU9Y026_9CNID</name>
<dbReference type="PANTHER" id="PTHR21707">
    <property type="entry name" value="FLAGELLUM-ASSOCIATED COILED-COIL DOMAIN-CONTAINING PROTEIN 1"/>
    <property type="match status" value="1"/>
</dbReference>
<keyword evidence="4" id="KW-1185">Reference proteome</keyword>
<dbReference type="Proteomes" id="UP001159428">
    <property type="component" value="Unassembled WGS sequence"/>
</dbReference>
<protein>
    <submittedName>
        <fullName evidence="3">Uncharacterized protein</fullName>
    </submittedName>
</protein>
<sequence>MTETILETIYINGTRPPYKRPAWVIGQVGSEEIHRRAQTATSRERKGRAWTENTARPKSTPSRLNVTFDNSPRARCSRWRQVQSAQHRNSLEEPLNDDGMTITLAPGYLLSRSKEKINVTITDEFFLKDGTTKAKTRKKSQPPDEKDIVIQQLHQQIDDLTLILEEERLNHKMNMKKTDENHNLHIEQIHEEHREHIKAIVNDHEEEMEKLNNSFDQKLREEKRSAEIEKAGLKGEMESLQGAFEAYKETVATEMDYKWQRKSKELRHEHERHLEDELAKQRREMLHEKNKEIEGMNKEFQRQIQILVEDHKKEVDHLMEKFAECVQDSEQLKSALLEMKTLKQQKQELEEKVKTKTEILRKTQMELEDKKVKLVAFEEHFAEKVEEVDNRYSMRMQGLMSDNTDLRRHYIKKCEQMFKLQTEQDAEQESSIRTAKSTLQAVILARTRCDVSLTALRNEIPDVPSTERSTRLKRRMSVPETREEVALAEKLSAVVNKERKPTKSKILTDHYRSESTKQRPHTSHHATMLSPRTPLSSARSAVRESLVPTPVNISNQGIQNLRARREFLS</sequence>
<dbReference type="GO" id="GO:0005737">
    <property type="term" value="C:cytoplasm"/>
    <property type="evidence" value="ECO:0007669"/>
    <property type="project" value="TreeGrafter"/>
</dbReference>
<organism evidence="3 4">
    <name type="scientific">Pocillopora meandrina</name>
    <dbReference type="NCBI Taxonomy" id="46732"/>
    <lineage>
        <taxon>Eukaryota</taxon>
        <taxon>Metazoa</taxon>
        <taxon>Cnidaria</taxon>
        <taxon>Anthozoa</taxon>
        <taxon>Hexacorallia</taxon>
        <taxon>Scleractinia</taxon>
        <taxon>Astrocoeniina</taxon>
        <taxon>Pocilloporidae</taxon>
        <taxon>Pocillopora</taxon>
    </lineage>
</organism>
<reference evidence="3 4" key="1">
    <citation type="submission" date="2022-05" db="EMBL/GenBank/DDBJ databases">
        <authorList>
            <consortium name="Genoscope - CEA"/>
            <person name="William W."/>
        </authorList>
    </citation>
    <scope>NUCLEOTIDE SEQUENCE [LARGE SCALE GENOMIC DNA]</scope>
</reference>
<evidence type="ECO:0000313" key="3">
    <source>
        <dbReference type="EMBL" id="CAH3161678.1"/>
    </source>
</evidence>
<accession>A0AAU9Y026</accession>
<feature type="coiled-coil region" evidence="1">
    <location>
        <begin position="271"/>
        <end position="366"/>
    </location>
</feature>
<evidence type="ECO:0000313" key="4">
    <source>
        <dbReference type="Proteomes" id="UP001159428"/>
    </source>
</evidence>
<feature type="coiled-coil region" evidence="1">
    <location>
        <begin position="194"/>
        <end position="243"/>
    </location>
</feature>
<comment type="caution">
    <text evidence="3">The sequence shown here is derived from an EMBL/GenBank/DDBJ whole genome shotgun (WGS) entry which is preliminary data.</text>
</comment>
<proteinExistence type="predicted"/>
<keyword evidence="1" id="KW-0175">Coiled coil</keyword>
<dbReference type="EMBL" id="CALNXJ010000081">
    <property type="protein sequence ID" value="CAH3161678.1"/>
    <property type="molecule type" value="Genomic_DNA"/>
</dbReference>
<dbReference type="InterPro" id="IPR026674">
    <property type="entry name" value="FLACC1"/>
</dbReference>
<evidence type="ECO:0000256" key="2">
    <source>
        <dbReference type="SAM" id="MobiDB-lite"/>
    </source>
</evidence>
<feature type="region of interest" description="Disordered" evidence="2">
    <location>
        <begin position="37"/>
        <end position="71"/>
    </location>
</feature>
<feature type="compositionally biased region" description="Polar residues" evidence="2">
    <location>
        <begin position="51"/>
        <end position="70"/>
    </location>
</feature>
<dbReference type="AlphaFoldDB" id="A0AAU9Y026"/>
<evidence type="ECO:0000256" key="1">
    <source>
        <dbReference type="SAM" id="Coils"/>
    </source>
</evidence>
<feature type="region of interest" description="Disordered" evidence="2">
    <location>
        <begin position="509"/>
        <end position="539"/>
    </location>
</feature>
<gene>
    <name evidence="3" type="ORF">PMEA_00033978</name>
</gene>